<dbReference type="GeneID" id="71927967"/>
<reference evidence="1" key="1">
    <citation type="submission" date="2022-04" db="EMBL/GenBank/DDBJ databases">
        <title>Halocatena sp. nov., isolated from a salt lake.</title>
        <authorList>
            <person name="Cui H.-L."/>
        </authorList>
    </citation>
    <scope>NUCLEOTIDE SEQUENCE</scope>
    <source>
        <strain evidence="1">AD-1</strain>
    </source>
</reference>
<dbReference type="SUPFAM" id="SSF53649">
    <property type="entry name" value="Alkaline phosphatase-like"/>
    <property type="match status" value="1"/>
</dbReference>
<organism evidence="1 2">
    <name type="scientific">Halocatena salina</name>
    <dbReference type="NCBI Taxonomy" id="2934340"/>
    <lineage>
        <taxon>Archaea</taxon>
        <taxon>Methanobacteriati</taxon>
        <taxon>Methanobacteriota</taxon>
        <taxon>Stenosarchaea group</taxon>
        <taxon>Halobacteria</taxon>
        <taxon>Halobacteriales</taxon>
        <taxon>Natronomonadaceae</taxon>
        <taxon>Halocatena</taxon>
    </lineage>
</organism>
<keyword evidence="2" id="KW-1185">Reference proteome</keyword>
<name>A0A8T9ZYU5_9EURY</name>
<sequence>MSPSLTNWLRRRIRYGYEEWQKNGLAGAREGAVTTWRAVFHELNEQYIRRIGNPGHSIYEREWDVLVVLDACRVDLLREVADEYEFLGEIETFYSIASKSSTWMERNFDGEYADETASTAYVTGNPFSRMFSGSEFAYFDEVWRYAWDDDLHTIPARPLTDSAIDVWRNESVDRMIVHYMQPHVPFVTEPDLGSYKGPEDFGDGFNDLWDQAGYTLSADRVWDAYRDNLRYALDDVELLLENLDANRVVISADHANAFGEFGFWGHPSHMLLPSIRRVPWSVTTGVDDGEYEPTLDRSEGIDDDDTVTDRLRDLGYV</sequence>
<dbReference type="Gene3D" id="3.40.720.10">
    <property type="entry name" value="Alkaline Phosphatase, subunit A"/>
    <property type="match status" value="1"/>
</dbReference>
<dbReference type="Proteomes" id="UP000831768">
    <property type="component" value="Chromosome"/>
</dbReference>
<dbReference type="AlphaFoldDB" id="A0A8T9ZYU5"/>
<gene>
    <name evidence="1" type="ORF">MW046_07930</name>
</gene>
<accession>A0A8T9ZYU5</accession>
<evidence type="ECO:0000313" key="2">
    <source>
        <dbReference type="Proteomes" id="UP000831768"/>
    </source>
</evidence>
<dbReference type="EMBL" id="CP096019">
    <property type="protein sequence ID" value="UPM41901.1"/>
    <property type="molecule type" value="Genomic_DNA"/>
</dbReference>
<protein>
    <submittedName>
        <fullName evidence="1">LTA synthase family protein</fullName>
    </submittedName>
</protein>
<dbReference type="InterPro" id="IPR017850">
    <property type="entry name" value="Alkaline_phosphatase_core_sf"/>
</dbReference>
<dbReference type="KEGG" id="haad:MW046_07930"/>
<proteinExistence type="predicted"/>
<dbReference type="RefSeq" id="WP_247992580.1">
    <property type="nucleotide sequence ID" value="NZ_CP096019.1"/>
</dbReference>
<evidence type="ECO:0000313" key="1">
    <source>
        <dbReference type="EMBL" id="UPM41901.1"/>
    </source>
</evidence>